<dbReference type="EMBL" id="GBRH01237658">
    <property type="protein sequence ID" value="JAD60237.1"/>
    <property type="molecule type" value="Transcribed_RNA"/>
</dbReference>
<proteinExistence type="predicted"/>
<evidence type="ECO:0000313" key="1">
    <source>
        <dbReference type="EMBL" id="JAD60237.1"/>
    </source>
</evidence>
<accession>A0A0A9BLU0</accession>
<sequence>MTIFFFAFRDSNNSIQHTGLLGTALSAHALVPMPLTPWEVSCTSLLTSFRSVAIHGET</sequence>
<dbReference type="AlphaFoldDB" id="A0A0A9BLU0"/>
<reference evidence="1" key="2">
    <citation type="journal article" date="2015" name="Data Brief">
        <title>Shoot transcriptome of the giant reed, Arundo donax.</title>
        <authorList>
            <person name="Barrero R.A."/>
            <person name="Guerrero F.D."/>
            <person name="Moolhuijzen P."/>
            <person name="Goolsby J.A."/>
            <person name="Tidwell J."/>
            <person name="Bellgard S.E."/>
            <person name="Bellgard M.I."/>
        </authorList>
    </citation>
    <scope>NUCLEOTIDE SEQUENCE</scope>
    <source>
        <tissue evidence="1">Shoot tissue taken approximately 20 cm above the soil surface</tissue>
    </source>
</reference>
<reference evidence="1" key="1">
    <citation type="submission" date="2014-09" db="EMBL/GenBank/DDBJ databases">
        <authorList>
            <person name="Magalhaes I.L.F."/>
            <person name="Oliveira U."/>
            <person name="Santos F.R."/>
            <person name="Vidigal T.H.D.A."/>
            <person name="Brescovit A.D."/>
            <person name="Santos A.J."/>
        </authorList>
    </citation>
    <scope>NUCLEOTIDE SEQUENCE</scope>
    <source>
        <tissue evidence="1">Shoot tissue taken approximately 20 cm above the soil surface</tissue>
    </source>
</reference>
<organism evidence="1">
    <name type="scientific">Arundo donax</name>
    <name type="common">Giant reed</name>
    <name type="synonym">Donax arundinaceus</name>
    <dbReference type="NCBI Taxonomy" id="35708"/>
    <lineage>
        <taxon>Eukaryota</taxon>
        <taxon>Viridiplantae</taxon>
        <taxon>Streptophyta</taxon>
        <taxon>Embryophyta</taxon>
        <taxon>Tracheophyta</taxon>
        <taxon>Spermatophyta</taxon>
        <taxon>Magnoliopsida</taxon>
        <taxon>Liliopsida</taxon>
        <taxon>Poales</taxon>
        <taxon>Poaceae</taxon>
        <taxon>PACMAD clade</taxon>
        <taxon>Arundinoideae</taxon>
        <taxon>Arundineae</taxon>
        <taxon>Arundo</taxon>
    </lineage>
</organism>
<protein>
    <submittedName>
        <fullName evidence="1">Uncharacterized protein</fullName>
    </submittedName>
</protein>
<name>A0A0A9BLU0_ARUDO</name>